<protein>
    <submittedName>
        <fullName evidence="2">Geranylgeranyl pyrophosphate synthase</fullName>
    </submittedName>
</protein>
<dbReference type="EMBL" id="CAADFL010000083">
    <property type="protein sequence ID" value="VFK08850.1"/>
    <property type="molecule type" value="Genomic_DNA"/>
</dbReference>
<dbReference type="Gene3D" id="1.10.600.10">
    <property type="entry name" value="Farnesyl Diphosphate Synthase"/>
    <property type="match status" value="1"/>
</dbReference>
<gene>
    <name evidence="1" type="ORF">BECKFM1743A_GA0114220_100844</name>
    <name evidence="3" type="ORF">BECKFM1743B_GA0114221_100834</name>
    <name evidence="2" type="ORF">BECKFM1743C_GA0114222_100944</name>
</gene>
<organism evidence="2">
    <name type="scientific">Candidatus Kentrum sp. FM</name>
    <dbReference type="NCBI Taxonomy" id="2126340"/>
    <lineage>
        <taxon>Bacteria</taxon>
        <taxon>Pseudomonadati</taxon>
        <taxon>Pseudomonadota</taxon>
        <taxon>Gammaproteobacteria</taxon>
        <taxon>Candidatus Kentrum</taxon>
    </lineage>
</organism>
<evidence type="ECO:0000313" key="2">
    <source>
        <dbReference type="EMBL" id="VFJ51177.1"/>
    </source>
</evidence>
<name>A0A450SEN7_9GAMM</name>
<accession>A0A450SEN7</accession>
<dbReference type="InterPro" id="IPR008949">
    <property type="entry name" value="Isoprenoid_synthase_dom_sf"/>
</dbReference>
<sequence length="360" mass="40545">MNYTKDQHFSLLAETTAAVKPVVDVAAYADIEQPLRASILPDMERCLEIRRRGLFLRPFLARICYELTGGQDWLEQVPVMASVELLNISTYQSNYCFDEKAEVKTVLEKNNQFICSMLTASKAISMVESFAIATRAAKANMVALLARSNHEVYQGQFQDLNVLNLDGIGNFSDLDEFLPVYLSRCDLIAGSTFRACAVGAVSNNPSLEIFNTLLAYLGALGTAAQMVNDLGDFIPYPTKSYAAPFSDFLLGRLTLPTFLLKKAGLPLDEWRVRLREEKRAPSVETALAEEIHNLKIESIVRSVIKKRILPSIKFCLSTLDSNFQPEETAPFRFAYPYIFDSRMLRYFRKDAGRAWPEKSI</sequence>
<dbReference type="SUPFAM" id="SSF48576">
    <property type="entry name" value="Terpenoid synthases"/>
    <property type="match status" value="1"/>
</dbReference>
<evidence type="ECO:0000313" key="1">
    <source>
        <dbReference type="EMBL" id="VFJ50476.1"/>
    </source>
</evidence>
<evidence type="ECO:0000313" key="3">
    <source>
        <dbReference type="EMBL" id="VFK08850.1"/>
    </source>
</evidence>
<proteinExistence type="predicted"/>
<dbReference type="AlphaFoldDB" id="A0A450SEN7"/>
<reference evidence="2" key="1">
    <citation type="submission" date="2019-02" db="EMBL/GenBank/DDBJ databases">
        <authorList>
            <person name="Gruber-Vodicka R. H."/>
            <person name="Seah K. B. B."/>
        </authorList>
    </citation>
    <scope>NUCLEOTIDE SEQUENCE</scope>
    <source>
        <strain evidence="1">BECK_BZ163</strain>
        <strain evidence="3">BECK_BZ164</strain>
        <strain evidence="2">BECK_BZ165</strain>
    </source>
</reference>
<dbReference type="EMBL" id="CAADEZ010000084">
    <property type="protein sequence ID" value="VFJ50476.1"/>
    <property type="molecule type" value="Genomic_DNA"/>
</dbReference>
<dbReference type="EMBL" id="CAADFA010000094">
    <property type="protein sequence ID" value="VFJ51177.1"/>
    <property type="molecule type" value="Genomic_DNA"/>
</dbReference>